<dbReference type="EMBL" id="JAGFNK010000359">
    <property type="protein sequence ID" value="KAI9451782.1"/>
    <property type="molecule type" value="Genomic_DNA"/>
</dbReference>
<organism evidence="1 2">
    <name type="scientific">Russula earlei</name>
    <dbReference type="NCBI Taxonomy" id="71964"/>
    <lineage>
        <taxon>Eukaryota</taxon>
        <taxon>Fungi</taxon>
        <taxon>Dikarya</taxon>
        <taxon>Basidiomycota</taxon>
        <taxon>Agaricomycotina</taxon>
        <taxon>Agaricomycetes</taxon>
        <taxon>Russulales</taxon>
        <taxon>Russulaceae</taxon>
        <taxon>Russula</taxon>
    </lineage>
</organism>
<proteinExistence type="predicted"/>
<keyword evidence="2" id="KW-1185">Reference proteome</keyword>
<reference evidence="1" key="1">
    <citation type="submission" date="2021-03" db="EMBL/GenBank/DDBJ databases">
        <title>Evolutionary priming and transition to the ectomycorrhizal habit in an iconic lineage of mushroom-forming fungi: is preadaptation a requirement?</title>
        <authorList>
            <consortium name="DOE Joint Genome Institute"/>
            <person name="Looney B.P."/>
            <person name="Miyauchi S."/>
            <person name="Morin E."/>
            <person name="Drula E."/>
            <person name="Courty P.E."/>
            <person name="Chicoki N."/>
            <person name="Fauchery L."/>
            <person name="Kohler A."/>
            <person name="Kuo A."/>
            <person name="LaButti K."/>
            <person name="Pangilinan J."/>
            <person name="Lipzen A."/>
            <person name="Riley R."/>
            <person name="Andreopoulos W."/>
            <person name="He G."/>
            <person name="Johnson J."/>
            <person name="Barry K.W."/>
            <person name="Grigoriev I.V."/>
            <person name="Nagy L."/>
            <person name="Hibbett D."/>
            <person name="Henrissat B."/>
            <person name="Matheny P.B."/>
            <person name="Labbe J."/>
            <person name="Martin A.F."/>
        </authorList>
    </citation>
    <scope>NUCLEOTIDE SEQUENCE</scope>
    <source>
        <strain evidence="1">BPL698</strain>
    </source>
</reference>
<accession>A0ACC0TWL8</accession>
<comment type="caution">
    <text evidence="1">The sequence shown here is derived from an EMBL/GenBank/DDBJ whole genome shotgun (WGS) entry which is preliminary data.</text>
</comment>
<evidence type="ECO:0000313" key="2">
    <source>
        <dbReference type="Proteomes" id="UP001207468"/>
    </source>
</evidence>
<protein>
    <submittedName>
        <fullName evidence="1">Uncharacterized protein</fullName>
    </submittedName>
</protein>
<sequence>MLPSGGMYMTFPLDIPSPEPDTEGGAPSGPPPFEHGPTDLPPRPYEIQRTEGEGNGPDRPAKRGRLPADAMDHLPTIEGRLHKIEVAVQDYLDARNKRALEKSVLPSSQ</sequence>
<evidence type="ECO:0000313" key="1">
    <source>
        <dbReference type="EMBL" id="KAI9451782.1"/>
    </source>
</evidence>
<gene>
    <name evidence="1" type="ORF">F5148DRAFT_1289918</name>
</gene>
<name>A0ACC0TWL8_9AGAM</name>
<dbReference type="Proteomes" id="UP001207468">
    <property type="component" value="Unassembled WGS sequence"/>
</dbReference>